<dbReference type="SMART" id="SM00448">
    <property type="entry name" value="REC"/>
    <property type="match status" value="1"/>
</dbReference>
<feature type="modified residue" description="4-aspartylphosphate" evidence="6">
    <location>
        <position position="61"/>
    </location>
</feature>
<keyword evidence="4 7" id="KW-0238">DNA-binding</keyword>
<evidence type="ECO:0000256" key="1">
    <source>
        <dbReference type="ARBA" id="ARBA00022553"/>
    </source>
</evidence>
<dbReference type="GO" id="GO:0032993">
    <property type="term" value="C:protein-DNA complex"/>
    <property type="evidence" value="ECO:0007669"/>
    <property type="project" value="TreeGrafter"/>
</dbReference>
<accession>A0A923ME15</accession>
<dbReference type="InterPro" id="IPR039420">
    <property type="entry name" value="WalR-like"/>
</dbReference>
<reference evidence="10" key="1">
    <citation type="submission" date="2020-08" db="EMBL/GenBank/DDBJ databases">
        <title>Ramlibacter sp. GTP1 16S ribosomal RNA gene genome sequencing and assembly.</title>
        <authorList>
            <person name="Kang M."/>
        </authorList>
    </citation>
    <scope>NUCLEOTIDE SEQUENCE</scope>
    <source>
        <strain evidence="10">GTP1</strain>
    </source>
</reference>
<keyword evidence="3" id="KW-0805">Transcription regulation</keyword>
<evidence type="ECO:0000313" key="11">
    <source>
        <dbReference type="Proteomes" id="UP000596827"/>
    </source>
</evidence>
<dbReference type="Pfam" id="PF00072">
    <property type="entry name" value="Response_reg"/>
    <property type="match status" value="1"/>
</dbReference>
<dbReference type="EMBL" id="JACORU010000020">
    <property type="protein sequence ID" value="MBC5768633.1"/>
    <property type="molecule type" value="Genomic_DNA"/>
</dbReference>
<dbReference type="SUPFAM" id="SSF46894">
    <property type="entry name" value="C-terminal effector domain of the bipartite response regulators"/>
    <property type="match status" value="1"/>
</dbReference>
<dbReference type="SMART" id="SM00862">
    <property type="entry name" value="Trans_reg_C"/>
    <property type="match status" value="1"/>
</dbReference>
<comment type="caution">
    <text evidence="10">The sequence shown here is derived from an EMBL/GenBank/DDBJ whole genome shotgun (WGS) entry which is preliminary data.</text>
</comment>
<dbReference type="GO" id="GO:0006355">
    <property type="term" value="P:regulation of DNA-templated transcription"/>
    <property type="evidence" value="ECO:0007669"/>
    <property type="project" value="InterPro"/>
</dbReference>
<dbReference type="InterPro" id="IPR011006">
    <property type="entry name" value="CheY-like_superfamily"/>
</dbReference>
<keyword evidence="5" id="KW-0804">Transcription</keyword>
<evidence type="ECO:0000256" key="5">
    <source>
        <dbReference type="ARBA" id="ARBA00023163"/>
    </source>
</evidence>
<sequence>MKGSPMTDAPRRILVVEDDGKIADMLANYLRAQGYVPEVVSNGLQVAPEVRRNEPSLVLLDLMLPGKDGIEVCREVRAFSSVPIIMLTARIDEIDRLLGLETGADDYVCKPFSPREVVARIRAQLRRAEGRLGPAPPSHGFHIDEDAQRIAWQDHWLPLTPVEFRLLRQLVQRPGHVYSRDALLRTVHDELRDTTDRAIDSHVKNLRRKIAKVRPQGSAIASVYGLGYRFDPEDESSVN</sequence>
<dbReference type="GO" id="GO:0000976">
    <property type="term" value="F:transcription cis-regulatory region binding"/>
    <property type="evidence" value="ECO:0007669"/>
    <property type="project" value="TreeGrafter"/>
</dbReference>
<dbReference type="InterPro" id="IPR001867">
    <property type="entry name" value="OmpR/PhoB-type_DNA-bd"/>
</dbReference>
<evidence type="ECO:0000259" key="8">
    <source>
        <dbReference type="PROSITE" id="PS50110"/>
    </source>
</evidence>
<gene>
    <name evidence="10" type="ORF">H8R02_29495</name>
</gene>
<feature type="domain" description="OmpR/PhoB-type" evidence="9">
    <location>
        <begin position="133"/>
        <end position="232"/>
    </location>
</feature>
<evidence type="ECO:0000259" key="9">
    <source>
        <dbReference type="PROSITE" id="PS51755"/>
    </source>
</evidence>
<keyword evidence="11" id="KW-1185">Reference proteome</keyword>
<name>A0A923ME15_9BURK</name>
<feature type="domain" description="Response regulatory" evidence="8">
    <location>
        <begin position="12"/>
        <end position="125"/>
    </location>
</feature>
<dbReference type="AlphaFoldDB" id="A0A923ME15"/>
<dbReference type="GO" id="GO:0005829">
    <property type="term" value="C:cytosol"/>
    <property type="evidence" value="ECO:0007669"/>
    <property type="project" value="TreeGrafter"/>
</dbReference>
<evidence type="ECO:0000256" key="7">
    <source>
        <dbReference type="PROSITE-ProRule" id="PRU01091"/>
    </source>
</evidence>
<dbReference type="FunFam" id="3.40.50.2300:FF:000001">
    <property type="entry name" value="DNA-binding response regulator PhoB"/>
    <property type="match status" value="1"/>
</dbReference>
<dbReference type="InterPro" id="IPR036388">
    <property type="entry name" value="WH-like_DNA-bd_sf"/>
</dbReference>
<protein>
    <submittedName>
        <fullName evidence="10">Response regulator</fullName>
    </submittedName>
</protein>
<dbReference type="InterPro" id="IPR001789">
    <property type="entry name" value="Sig_transdc_resp-reg_receiver"/>
</dbReference>
<dbReference type="SUPFAM" id="SSF52172">
    <property type="entry name" value="CheY-like"/>
    <property type="match status" value="1"/>
</dbReference>
<dbReference type="InterPro" id="IPR016032">
    <property type="entry name" value="Sig_transdc_resp-reg_C-effctor"/>
</dbReference>
<evidence type="ECO:0000256" key="2">
    <source>
        <dbReference type="ARBA" id="ARBA00023012"/>
    </source>
</evidence>
<dbReference type="PROSITE" id="PS50110">
    <property type="entry name" value="RESPONSE_REGULATORY"/>
    <property type="match status" value="1"/>
</dbReference>
<dbReference type="GO" id="GO:0000156">
    <property type="term" value="F:phosphorelay response regulator activity"/>
    <property type="evidence" value="ECO:0007669"/>
    <property type="project" value="TreeGrafter"/>
</dbReference>
<evidence type="ECO:0000256" key="3">
    <source>
        <dbReference type="ARBA" id="ARBA00023015"/>
    </source>
</evidence>
<dbReference type="PROSITE" id="PS51755">
    <property type="entry name" value="OMPR_PHOB"/>
    <property type="match status" value="1"/>
</dbReference>
<dbReference type="Gene3D" id="1.10.10.10">
    <property type="entry name" value="Winged helix-like DNA-binding domain superfamily/Winged helix DNA-binding domain"/>
    <property type="match status" value="1"/>
</dbReference>
<evidence type="ECO:0000256" key="6">
    <source>
        <dbReference type="PROSITE-ProRule" id="PRU00169"/>
    </source>
</evidence>
<dbReference type="Pfam" id="PF00486">
    <property type="entry name" value="Trans_reg_C"/>
    <property type="match status" value="1"/>
</dbReference>
<keyword evidence="1 6" id="KW-0597">Phosphoprotein</keyword>
<feature type="DNA-binding region" description="OmpR/PhoB-type" evidence="7">
    <location>
        <begin position="133"/>
        <end position="232"/>
    </location>
</feature>
<proteinExistence type="predicted"/>
<evidence type="ECO:0000256" key="4">
    <source>
        <dbReference type="ARBA" id="ARBA00023125"/>
    </source>
</evidence>
<dbReference type="CDD" id="cd00383">
    <property type="entry name" value="trans_reg_C"/>
    <property type="match status" value="1"/>
</dbReference>
<dbReference type="Proteomes" id="UP000596827">
    <property type="component" value="Unassembled WGS sequence"/>
</dbReference>
<evidence type="ECO:0000313" key="10">
    <source>
        <dbReference type="EMBL" id="MBC5768633.1"/>
    </source>
</evidence>
<dbReference type="PANTHER" id="PTHR48111:SF59">
    <property type="entry name" value="TRANSCRIPTIONAL REGULATORY PROTEIN BAER"/>
    <property type="match status" value="1"/>
</dbReference>
<organism evidence="10 11">
    <name type="scientific">Ramlibacter albus</name>
    <dbReference type="NCBI Taxonomy" id="2079448"/>
    <lineage>
        <taxon>Bacteria</taxon>
        <taxon>Pseudomonadati</taxon>
        <taxon>Pseudomonadota</taxon>
        <taxon>Betaproteobacteria</taxon>
        <taxon>Burkholderiales</taxon>
        <taxon>Comamonadaceae</taxon>
        <taxon>Ramlibacter</taxon>
    </lineage>
</organism>
<keyword evidence="2" id="KW-0902">Two-component regulatory system</keyword>
<dbReference type="Gene3D" id="6.10.250.690">
    <property type="match status" value="1"/>
</dbReference>
<dbReference type="Gene3D" id="3.40.50.2300">
    <property type="match status" value="1"/>
</dbReference>
<dbReference type="PANTHER" id="PTHR48111">
    <property type="entry name" value="REGULATOR OF RPOS"/>
    <property type="match status" value="1"/>
</dbReference>